<dbReference type="AlphaFoldDB" id="A0A161KJ50"/>
<evidence type="ECO:0000313" key="6">
    <source>
        <dbReference type="Proteomes" id="UP000250189"/>
    </source>
</evidence>
<dbReference type="SUPFAM" id="SSF51735">
    <property type="entry name" value="NAD(P)-binding Rossmann-fold domains"/>
    <property type="match status" value="1"/>
</dbReference>
<keyword evidence="6" id="KW-1185">Reference proteome</keyword>
<dbReference type="PANTHER" id="PTHR21363:SF0">
    <property type="entry name" value="PREPHENATE DEHYDROGENASE [NADP(+)]"/>
    <property type="match status" value="1"/>
</dbReference>
<dbReference type="InterPro" id="IPR036291">
    <property type="entry name" value="NAD(P)-bd_dom_sf"/>
</dbReference>
<dbReference type="EMBL" id="LN999010">
    <property type="protein sequence ID" value="CUX78734.1"/>
    <property type="molecule type" value="Genomic_DNA"/>
</dbReference>
<dbReference type="OrthoDB" id="24743at2157"/>
<keyword evidence="1 4" id="KW-0560">Oxidoreductase</keyword>
<dbReference type="GO" id="GO:0004665">
    <property type="term" value="F:prephenate dehydrogenase (NADP+) activity"/>
    <property type="evidence" value="ECO:0007669"/>
    <property type="project" value="InterPro"/>
</dbReference>
<dbReference type="InterPro" id="IPR046826">
    <property type="entry name" value="PDH_N"/>
</dbReference>
<evidence type="ECO:0000313" key="4">
    <source>
        <dbReference type="EMBL" id="CUX78734.1"/>
    </source>
</evidence>
<dbReference type="Proteomes" id="UP000250189">
    <property type="component" value="Chromosome"/>
</dbReference>
<reference evidence="3 6" key="3">
    <citation type="submission" date="2016-04" db="EMBL/GenBank/DDBJ databases">
        <title>Complete genome sequence of Thermococcus chitonophagus type strain GC74.</title>
        <authorList>
            <person name="Oger P.M."/>
        </authorList>
    </citation>
    <scope>NUCLEOTIDE SEQUENCE [LARGE SCALE GENOMIC DNA]</scope>
    <source>
        <strain evidence="3 6">GC74</strain>
    </source>
</reference>
<dbReference type="Gene3D" id="3.40.50.720">
    <property type="entry name" value="NAD(P)-binding Rossmann-like Domain"/>
    <property type="match status" value="1"/>
</dbReference>
<dbReference type="Pfam" id="PF02153">
    <property type="entry name" value="PDH_N"/>
    <property type="match status" value="1"/>
</dbReference>
<organism evidence="4 5">
    <name type="scientific">Thermococcus chitonophagus</name>
    <dbReference type="NCBI Taxonomy" id="54262"/>
    <lineage>
        <taxon>Archaea</taxon>
        <taxon>Methanobacteriati</taxon>
        <taxon>Methanobacteriota</taxon>
        <taxon>Thermococci</taxon>
        <taxon>Thermococcales</taxon>
        <taxon>Thermococcaceae</taxon>
        <taxon>Thermococcus</taxon>
    </lineage>
</organism>
<protein>
    <submittedName>
        <fullName evidence="4">Prephenate and/or arogenate dehydrogenase</fullName>
        <ecNumber evidence="4">1.3.1.12</ecNumber>
    </submittedName>
    <submittedName>
        <fullName evidence="3">Prephenate dehydrogenase</fullName>
    </submittedName>
</protein>
<dbReference type="EMBL" id="CP015193">
    <property type="protein sequence ID" value="ASJ16279.1"/>
    <property type="molecule type" value="Genomic_DNA"/>
</dbReference>
<dbReference type="GeneID" id="33321693"/>
<sequence>MRIGVSGYGKMGRTFARILGKKHEVRVYSNYSKRDFSSLRELYEWSDVIILATSMEKIRDQLQELKEIAQENPKGTVLFDIATFKSEIIELYVDFPKSVKVASVHPMFGPGVTSFEGERFIIVPVPGREDDSRMVADLIRKFGGNVSFLPAEKHDYIMGYVIGVPYALGLAYLRLSLKRGLDEFGGTSHEYLITYGKAVLNDSPEFIREVLKNSWKQIVEFLGMVLSVNPGQLKEEVGKEEIEGAYKKFYECLKGRKAL</sequence>
<dbReference type="EC" id="1.3.1.12" evidence="4"/>
<reference evidence="5" key="1">
    <citation type="submission" date="2016-01" db="EMBL/GenBank/DDBJ databases">
        <authorList>
            <person name="Vorgias C.E."/>
        </authorList>
    </citation>
    <scope>NUCLEOTIDE SEQUENCE [LARGE SCALE GENOMIC DNA]</scope>
</reference>
<name>A0A161KJ50_9EURY</name>
<dbReference type="InterPro" id="IPR003099">
    <property type="entry name" value="Prephen_DH"/>
</dbReference>
<feature type="domain" description="Prephenate/arogenate dehydrogenase" evidence="2">
    <location>
        <begin position="1"/>
        <end position="259"/>
    </location>
</feature>
<evidence type="ECO:0000256" key="1">
    <source>
        <dbReference type="ARBA" id="ARBA00023002"/>
    </source>
</evidence>
<dbReference type="STRING" id="54262.CHITON_1955"/>
<dbReference type="PROSITE" id="PS51176">
    <property type="entry name" value="PDH_ADH"/>
    <property type="match status" value="1"/>
</dbReference>
<dbReference type="RefSeq" id="WP_068579004.1">
    <property type="nucleotide sequence ID" value="NZ_CP015193.1"/>
</dbReference>
<dbReference type="KEGG" id="tch:CHITON_1955"/>
<dbReference type="InterPro" id="IPR050812">
    <property type="entry name" value="Preph/Arog_dehydrog"/>
</dbReference>
<dbReference type="GO" id="GO:0070403">
    <property type="term" value="F:NAD+ binding"/>
    <property type="evidence" value="ECO:0007669"/>
    <property type="project" value="InterPro"/>
</dbReference>
<dbReference type="GO" id="GO:0006571">
    <property type="term" value="P:tyrosine biosynthetic process"/>
    <property type="evidence" value="ECO:0007669"/>
    <property type="project" value="InterPro"/>
</dbReference>
<evidence type="ECO:0000313" key="5">
    <source>
        <dbReference type="Proteomes" id="UP000093069"/>
    </source>
</evidence>
<dbReference type="Proteomes" id="UP000093069">
    <property type="component" value="Chromosome I"/>
</dbReference>
<gene>
    <name evidence="3" type="ORF">A3L04_03915</name>
    <name evidence="4" type="ORF">CHITON_1955</name>
</gene>
<reference evidence="4" key="2">
    <citation type="submission" date="2016-01" db="EMBL/GenBank/DDBJ databases">
        <authorList>
            <person name="McClelland M."/>
            <person name="Jain A."/>
            <person name="Saraogi P."/>
            <person name="Mendelson R."/>
            <person name="Westerman R."/>
            <person name="SanMiguel P."/>
            <person name="Csonka L."/>
        </authorList>
    </citation>
    <scope>NUCLEOTIDE SEQUENCE</scope>
    <source>
        <strain evidence="4">1</strain>
    </source>
</reference>
<dbReference type="PANTHER" id="PTHR21363">
    <property type="entry name" value="PREPHENATE DEHYDROGENASE"/>
    <property type="match status" value="1"/>
</dbReference>
<evidence type="ECO:0000313" key="3">
    <source>
        <dbReference type="EMBL" id="ASJ16279.1"/>
    </source>
</evidence>
<proteinExistence type="predicted"/>
<evidence type="ECO:0000259" key="2">
    <source>
        <dbReference type="PROSITE" id="PS51176"/>
    </source>
</evidence>
<accession>A0A161KJ50</accession>
<dbReference type="GO" id="GO:0008977">
    <property type="term" value="F:prephenate dehydrogenase (NAD+) activity"/>
    <property type="evidence" value="ECO:0007669"/>
    <property type="project" value="UniProtKB-EC"/>
</dbReference>